<name>X1HVS7_9ZZZZ</name>
<keyword evidence="3" id="KW-0804">Transcription</keyword>
<keyword evidence="2" id="KW-0238">DNA-binding</keyword>
<dbReference type="SUPFAM" id="SSF46785">
    <property type="entry name" value="Winged helix' DNA-binding domain"/>
    <property type="match status" value="1"/>
</dbReference>
<comment type="caution">
    <text evidence="5">The sequence shown here is derived from an EMBL/GenBank/DDBJ whole genome shotgun (WGS) entry which is preliminary data.</text>
</comment>
<dbReference type="InterPro" id="IPR036390">
    <property type="entry name" value="WH_DNA-bd_sf"/>
</dbReference>
<dbReference type="PANTHER" id="PTHR43537">
    <property type="entry name" value="TRANSCRIPTIONAL REGULATOR, GNTR FAMILY"/>
    <property type="match status" value="1"/>
</dbReference>
<evidence type="ECO:0000259" key="4">
    <source>
        <dbReference type="PROSITE" id="PS50949"/>
    </source>
</evidence>
<evidence type="ECO:0000256" key="1">
    <source>
        <dbReference type="ARBA" id="ARBA00023015"/>
    </source>
</evidence>
<dbReference type="CDD" id="cd07377">
    <property type="entry name" value="WHTH_GntR"/>
    <property type="match status" value="1"/>
</dbReference>
<dbReference type="GO" id="GO:0003700">
    <property type="term" value="F:DNA-binding transcription factor activity"/>
    <property type="evidence" value="ECO:0007669"/>
    <property type="project" value="InterPro"/>
</dbReference>
<evidence type="ECO:0000256" key="2">
    <source>
        <dbReference type="ARBA" id="ARBA00023125"/>
    </source>
</evidence>
<dbReference type="EMBL" id="BARU01027374">
    <property type="protein sequence ID" value="GAH73542.1"/>
    <property type="molecule type" value="Genomic_DNA"/>
</dbReference>
<protein>
    <recommendedName>
        <fullName evidence="4">HTH gntR-type domain-containing protein</fullName>
    </recommendedName>
</protein>
<evidence type="ECO:0000313" key="5">
    <source>
        <dbReference type="EMBL" id="GAH73542.1"/>
    </source>
</evidence>
<organism evidence="5">
    <name type="scientific">marine sediment metagenome</name>
    <dbReference type="NCBI Taxonomy" id="412755"/>
    <lineage>
        <taxon>unclassified sequences</taxon>
        <taxon>metagenomes</taxon>
        <taxon>ecological metagenomes</taxon>
    </lineage>
</organism>
<dbReference type="GO" id="GO:0003677">
    <property type="term" value="F:DNA binding"/>
    <property type="evidence" value="ECO:0007669"/>
    <property type="project" value="UniProtKB-KW"/>
</dbReference>
<dbReference type="AlphaFoldDB" id="X1HVS7"/>
<evidence type="ECO:0000256" key="3">
    <source>
        <dbReference type="ARBA" id="ARBA00023163"/>
    </source>
</evidence>
<dbReference type="Gene3D" id="1.10.10.10">
    <property type="entry name" value="Winged helix-like DNA-binding domain superfamily/Winged helix DNA-binding domain"/>
    <property type="match status" value="1"/>
</dbReference>
<dbReference type="Pfam" id="PF00392">
    <property type="entry name" value="GntR"/>
    <property type="match status" value="1"/>
</dbReference>
<gene>
    <name evidence="5" type="ORF">S03H2_43835</name>
</gene>
<feature type="domain" description="HTH gntR-type" evidence="4">
    <location>
        <begin position="12"/>
        <end position="76"/>
    </location>
</feature>
<proteinExistence type="predicted"/>
<feature type="non-terminal residue" evidence="5">
    <location>
        <position position="76"/>
    </location>
</feature>
<dbReference type="SMART" id="SM00345">
    <property type="entry name" value="HTH_GNTR"/>
    <property type="match status" value="1"/>
</dbReference>
<reference evidence="5" key="1">
    <citation type="journal article" date="2014" name="Front. Microbiol.">
        <title>High frequency of phylogenetically diverse reductive dehalogenase-homologous genes in deep subseafloor sedimentary metagenomes.</title>
        <authorList>
            <person name="Kawai M."/>
            <person name="Futagami T."/>
            <person name="Toyoda A."/>
            <person name="Takaki Y."/>
            <person name="Nishi S."/>
            <person name="Hori S."/>
            <person name="Arai W."/>
            <person name="Tsubouchi T."/>
            <person name="Morono Y."/>
            <person name="Uchiyama I."/>
            <person name="Ito T."/>
            <person name="Fujiyama A."/>
            <person name="Inagaki F."/>
            <person name="Takami H."/>
        </authorList>
    </citation>
    <scope>NUCLEOTIDE SEQUENCE</scope>
    <source>
        <strain evidence="5">Expedition CK06-06</strain>
    </source>
</reference>
<dbReference type="PANTHER" id="PTHR43537:SF5">
    <property type="entry name" value="UXU OPERON TRANSCRIPTIONAL REGULATOR"/>
    <property type="match status" value="1"/>
</dbReference>
<keyword evidence="1" id="KW-0805">Transcription regulation</keyword>
<sequence>MSLEKLGELDRSNLAIDVSSILRESITNGDFPPGMHLVEIPMAQKLGISRGPLREALRILETDGLIESFPGRGSFV</sequence>
<dbReference type="PROSITE" id="PS50949">
    <property type="entry name" value="HTH_GNTR"/>
    <property type="match status" value="1"/>
</dbReference>
<dbReference type="InterPro" id="IPR036388">
    <property type="entry name" value="WH-like_DNA-bd_sf"/>
</dbReference>
<accession>X1HVS7</accession>
<dbReference type="InterPro" id="IPR000524">
    <property type="entry name" value="Tscrpt_reg_HTH_GntR"/>
</dbReference>